<feature type="compositionally biased region" description="Basic and acidic residues" evidence="8">
    <location>
        <begin position="1"/>
        <end position="17"/>
    </location>
</feature>
<dbReference type="InterPro" id="IPR051697">
    <property type="entry name" value="Patched_domain-protein"/>
</dbReference>
<feature type="transmembrane region" description="Helical" evidence="9">
    <location>
        <begin position="853"/>
        <end position="872"/>
    </location>
</feature>
<keyword evidence="12" id="KW-1185">Reference proteome</keyword>
<evidence type="ECO:0000256" key="1">
    <source>
        <dbReference type="ARBA" id="ARBA00004651"/>
    </source>
</evidence>
<evidence type="ECO:0000256" key="3">
    <source>
        <dbReference type="ARBA" id="ARBA00022475"/>
    </source>
</evidence>
<dbReference type="PANTHER" id="PTHR10796:SF102">
    <property type="entry name" value="SSD DOMAIN-CONTAINING PROTEIN"/>
    <property type="match status" value="1"/>
</dbReference>
<feature type="region of interest" description="Disordered" evidence="8">
    <location>
        <begin position="1"/>
        <end position="24"/>
    </location>
</feature>
<comment type="subcellular location">
    <subcellularLocation>
        <location evidence="1">Cell membrane</location>
        <topology evidence="1">Multi-pass membrane protein</topology>
    </subcellularLocation>
</comment>
<feature type="transmembrane region" description="Helical" evidence="9">
    <location>
        <begin position="737"/>
        <end position="758"/>
    </location>
</feature>
<feature type="transmembrane region" description="Helical" evidence="9">
    <location>
        <begin position="765"/>
        <end position="786"/>
    </location>
</feature>
<feature type="transmembrane region" description="Helical" evidence="9">
    <location>
        <begin position="820"/>
        <end position="841"/>
    </location>
</feature>
<sequence>MSSEEGRAPLCSTKREPPNPIINPHSILIQPRTKTNEFLVVLKSISLKGFFRLWGTFIGQFPLAFLISGLILCSLSCGIVKLHLRDNVRDGYTPRTSRSRLETDLYREFLGSEGDPAMTTVLMLAKDNGSMHRLNYLQEAVQTMVHISKNLSATVSDGSTVGYGNFCGHYCDSNVVVGYFLQALYQKTLNPGSMSLQLTYPIADLRGIKLHLERNFYGVQTTDHYNVTNIEYVKLISMSFMAEMKTAADTERLGAWELALFDYCSNYTSNNANMLELLVIGAEIVDTEMNKDGQRMSPYFATGFSIMFGFVCITVCGSSLYFDRLRWKTIIVAVSCAIVPVLAITTTLGLSSLVGNRTNSLMLIMPFLIMGIGVNDSFLTVHAWLRQPLRQSPAIRLGKVLEEVGPSITTTTLTNVVTFLIGWLTPTEEISIFCFGSAMALGFAYIYTVIIFCPILYYCTLEETKEVQEGCLRRKGKHFFRAVLNGYSRVLSDRRVAIVLFAGTLVYWYFGIMGTISITAKLDTEKILPKDTPIHRPNRLVENIVWAEYYPVTIIVNSPVDIRDADRLNEINSFVGEFESLPTCRGANFTMFWLRDYINYYWGVGVNDFDFYFDADEYPDEKEFGYKKLPGFLGNPLYKHHKAFLNLDYNKTVSVRKFSLVVVYENNTSWDDRIDLMLKWRAIVDKYPKLNASVWNVNAMFVDQMLSLKSLTWQTCLWTLFCMAIVCTIFIQNPVSVIMATSAIASISLGVMGYLSFWHLDLDPVSLCAVLISIGMAVDFVAHTTYHYQLTYREAVRNGHEVRIELNTPYDRIRNTISNVAWPMSQAGISTVICILPIVVLQNYIPLVFVKTITLVVIWGLWHGLVLLPAFLSQGTPSKDIRRKSEYKRGSEYRRVQASSDIRRLHPRILGEKASVSEKASTSDCKLQATLGDFIQGY</sequence>
<dbReference type="InterPro" id="IPR003392">
    <property type="entry name" value="PTHD_SSD"/>
</dbReference>
<dbReference type="OrthoDB" id="6510177at2759"/>
<dbReference type="PANTHER" id="PTHR10796">
    <property type="entry name" value="PATCHED-RELATED"/>
    <property type="match status" value="1"/>
</dbReference>
<dbReference type="GO" id="GO:0005886">
    <property type="term" value="C:plasma membrane"/>
    <property type="evidence" value="ECO:0007669"/>
    <property type="project" value="UniProtKB-SubCell"/>
</dbReference>
<feature type="transmembrane region" description="Helical" evidence="9">
    <location>
        <begin position="432"/>
        <end position="457"/>
    </location>
</feature>
<keyword evidence="5 9" id="KW-1133">Transmembrane helix</keyword>
<evidence type="ECO:0000256" key="5">
    <source>
        <dbReference type="ARBA" id="ARBA00022989"/>
    </source>
</evidence>
<comment type="similarity">
    <text evidence="2">Belongs to the patched family.</text>
</comment>
<dbReference type="InterPro" id="IPR000731">
    <property type="entry name" value="SSD"/>
</dbReference>
<feature type="transmembrane region" description="Helical" evidence="9">
    <location>
        <begin position="404"/>
        <end position="425"/>
    </location>
</feature>
<evidence type="ECO:0000313" key="11">
    <source>
        <dbReference type="EMBL" id="EYC15945.1"/>
    </source>
</evidence>
<dbReference type="PROSITE" id="PS50156">
    <property type="entry name" value="SSD"/>
    <property type="match status" value="1"/>
</dbReference>
<evidence type="ECO:0000313" key="12">
    <source>
        <dbReference type="Proteomes" id="UP000024635"/>
    </source>
</evidence>
<dbReference type="GO" id="GO:0006897">
    <property type="term" value="P:endocytosis"/>
    <property type="evidence" value="ECO:0007669"/>
    <property type="project" value="TreeGrafter"/>
</dbReference>
<feature type="transmembrane region" description="Helical" evidence="9">
    <location>
        <begin position="496"/>
        <end position="520"/>
    </location>
</feature>
<dbReference type="EMBL" id="JARK01001371">
    <property type="protein sequence ID" value="EYC15945.1"/>
    <property type="molecule type" value="Genomic_DNA"/>
</dbReference>
<evidence type="ECO:0000256" key="9">
    <source>
        <dbReference type="SAM" id="Phobius"/>
    </source>
</evidence>
<keyword evidence="6 9" id="KW-0472">Membrane</keyword>
<keyword evidence="4 9" id="KW-0812">Transmembrane</keyword>
<dbReference type="Pfam" id="PF02460">
    <property type="entry name" value="Patched"/>
    <property type="match status" value="1"/>
</dbReference>
<dbReference type="GO" id="GO:0030659">
    <property type="term" value="C:cytoplasmic vesicle membrane"/>
    <property type="evidence" value="ECO:0007669"/>
    <property type="project" value="TreeGrafter"/>
</dbReference>
<dbReference type="Proteomes" id="UP000024635">
    <property type="component" value="Unassembled WGS sequence"/>
</dbReference>
<accession>A0A016UL40</accession>
<feature type="transmembrane region" description="Helical" evidence="9">
    <location>
        <begin position="711"/>
        <end position="731"/>
    </location>
</feature>
<name>A0A016UL40_9BILA</name>
<evidence type="ECO:0000256" key="8">
    <source>
        <dbReference type="SAM" id="MobiDB-lite"/>
    </source>
</evidence>
<dbReference type="FunFam" id="1.20.1640.10:FF:000013">
    <property type="entry name" value="PaTched Related family"/>
    <property type="match status" value="1"/>
</dbReference>
<feature type="transmembrane region" description="Helical" evidence="9">
    <location>
        <begin position="362"/>
        <end position="384"/>
    </location>
</feature>
<dbReference type="GO" id="GO:0018996">
    <property type="term" value="P:molting cycle, collagen and cuticulin-based cuticle"/>
    <property type="evidence" value="ECO:0007669"/>
    <property type="project" value="TreeGrafter"/>
</dbReference>
<organism evidence="11 12">
    <name type="scientific">Ancylostoma ceylanicum</name>
    <dbReference type="NCBI Taxonomy" id="53326"/>
    <lineage>
        <taxon>Eukaryota</taxon>
        <taxon>Metazoa</taxon>
        <taxon>Ecdysozoa</taxon>
        <taxon>Nematoda</taxon>
        <taxon>Chromadorea</taxon>
        <taxon>Rhabditida</taxon>
        <taxon>Rhabditina</taxon>
        <taxon>Rhabditomorpha</taxon>
        <taxon>Strongyloidea</taxon>
        <taxon>Ancylostomatidae</taxon>
        <taxon>Ancylostomatinae</taxon>
        <taxon>Ancylostoma</taxon>
    </lineage>
</organism>
<keyword evidence="7" id="KW-0325">Glycoprotein</keyword>
<evidence type="ECO:0000256" key="7">
    <source>
        <dbReference type="ARBA" id="ARBA00023180"/>
    </source>
</evidence>
<evidence type="ECO:0000256" key="6">
    <source>
        <dbReference type="ARBA" id="ARBA00023136"/>
    </source>
</evidence>
<protein>
    <recommendedName>
        <fullName evidence="10">SSD domain-containing protein</fullName>
    </recommendedName>
</protein>
<keyword evidence="3" id="KW-1003">Cell membrane</keyword>
<feature type="transmembrane region" description="Helical" evidence="9">
    <location>
        <begin position="299"/>
        <end position="321"/>
    </location>
</feature>
<evidence type="ECO:0000256" key="2">
    <source>
        <dbReference type="ARBA" id="ARBA00005585"/>
    </source>
</evidence>
<dbReference type="SUPFAM" id="SSF82866">
    <property type="entry name" value="Multidrug efflux transporter AcrB transmembrane domain"/>
    <property type="match status" value="2"/>
</dbReference>
<feature type="transmembrane region" description="Helical" evidence="9">
    <location>
        <begin position="327"/>
        <end position="350"/>
    </location>
</feature>
<dbReference type="Gene3D" id="1.20.1640.10">
    <property type="entry name" value="Multidrug efflux transporter AcrB transmembrane domain"/>
    <property type="match status" value="2"/>
</dbReference>
<reference evidence="12" key="1">
    <citation type="journal article" date="2015" name="Nat. Genet.">
        <title>The genome and transcriptome of the zoonotic hookworm Ancylostoma ceylanicum identify infection-specific gene families.</title>
        <authorList>
            <person name="Schwarz E.M."/>
            <person name="Hu Y."/>
            <person name="Antoshechkin I."/>
            <person name="Miller M.M."/>
            <person name="Sternberg P.W."/>
            <person name="Aroian R.V."/>
        </authorList>
    </citation>
    <scope>NUCLEOTIDE SEQUENCE</scope>
    <source>
        <strain evidence="12">HY135</strain>
    </source>
</reference>
<proteinExistence type="inferred from homology"/>
<gene>
    <name evidence="11" type="primary">Acey_s0035.g3058</name>
    <name evidence="11" type="ORF">Y032_0035g3058</name>
</gene>
<feature type="domain" description="SSD" evidence="10">
    <location>
        <begin position="332"/>
        <end position="458"/>
    </location>
</feature>
<evidence type="ECO:0000256" key="4">
    <source>
        <dbReference type="ARBA" id="ARBA00022692"/>
    </source>
</evidence>
<comment type="caution">
    <text evidence="11">The sequence shown here is derived from an EMBL/GenBank/DDBJ whole genome shotgun (WGS) entry which is preliminary data.</text>
</comment>
<feature type="transmembrane region" description="Helical" evidence="9">
    <location>
        <begin position="57"/>
        <end position="80"/>
    </location>
</feature>
<evidence type="ECO:0000259" key="10">
    <source>
        <dbReference type="PROSITE" id="PS50156"/>
    </source>
</evidence>
<dbReference type="AlphaFoldDB" id="A0A016UL40"/>